<sequence length="118" mass="12851">MYGFDTGYGHVRQPAFRNDSGDSSGYEMMNEITEIKKSENYSLAASNSSFGGINVQWLNSILLTGRQGNLHTTEYEMAKFEQMQGNCNSPFALRLGLPLYLSTATNILLGDPGTGGAL</sequence>
<proteinExistence type="predicted"/>
<evidence type="ECO:0000313" key="1">
    <source>
        <dbReference type="EMBL" id="QSZ33442.1"/>
    </source>
</evidence>
<keyword evidence="2" id="KW-1185">Reference proteome</keyword>
<protein>
    <submittedName>
        <fullName evidence="1">Uncharacterized protein</fullName>
    </submittedName>
</protein>
<dbReference type="AlphaFoldDB" id="A0A8A3PE15"/>
<dbReference type="Proteomes" id="UP000672032">
    <property type="component" value="Chromosome 4"/>
</dbReference>
<name>A0A8A3PE15_9HELO</name>
<evidence type="ECO:0000313" key="2">
    <source>
        <dbReference type="Proteomes" id="UP000672032"/>
    </source>
</evidence>
<organism evidence="1 2">
    <name type="scientific">Monilinia vaccinii-corymbosi</name>
    <dbReference type="NCBI Taxonomy" id="61207"/>
    <lineage>
        <taxon>Eukaryota</taxon>
        <taxon>Fungi</taxon>
        <taxon>Dikarya</taxon>
        <taxon>Ascomycota</taxon>
        <taxon>Pezizomycotina</taxon>
        <taxon>Leotiomycetes</taxon>
        <taxon>Helotiales</taxon>
        <taxon>Sclerotiniaceae</taxon>
        <taxon>Monilinia</taxon>
    </lineage>
</organism>
<accession>A0A8A3PE15</accession>
<gene>
    <name evidence="1" type="ORF">DSL72_005010</name>
</gene>
<dbReference type="EMBL" id="CP063408">
    <property type="protein sequence ID" value="QSZ33442.1"/>
    <property type="molecule type" value="Genomic_DNA"/>
</dbReference>
<reference evidence="1" key="1">
    <citation type="submission" date="2020-10" db="EMBL/GenBank/DDBJ databases">
        <title>Genome Sequence of Monilinia vaccinii-corymbosi Sheds Light on Mummy Berry Disease Infection of Blueberry and Mating Type.</title>
        <authorList>
            <person name="Yow A.G."/>
            <person name="Zhang Y."/>
            <person name="Bansal K."/>
            <person name="Eacker S.M."/>
            <person name="Sullivan S."/>
            <person name="Liachko I."/>
            <person name="Cubeta M.A."/>
            <person name="Rollins J.A."/>
            <person name="Ashrafi H."/>
        </authorList>
    </citation>
    <scope>NUCLEOTIDE SEQUENCE</scope>
    <source>
        <strain evidence="1">RL-1</strain>
    </source>
</reference>